<dbReference type="EMBL" id="CP137640">
    <property type="protein sequence ID" value="WVX80288.1"/>
    <property type="molecule type" value="Genomic_DNA"/>
</dbReference>
<gene>
    <name evidence="1" type="ORF">R4Z09_23985</name>
</gene>
<reference evidence="1 2" key="1">
    <citation type="submission" date="2023-10" db="EMBL/GenBank/DDBJ databases">
        <title>Niallia locisalis sp.nov. isolated from a salt pond sample.</title>
        <authorList>
            <person name="Li X.-J."/>
            <person name="Dong L."/>
        </authorList>
    </citation>
    <scope>NUCLEOTIDE SEQUENCE [LARGE SCALE GENOMIC DNA]</scope>
    <source>
        <strain evidence="1 2">DSM 29761</strain>
    </source>
</reference>
<dbReference type="RefSeq" id="WP_338449217.1">
    <property type="nucleotide sequence ID" value="NZ_CP137640.1"/>
</dbReference>
<sequence length="95" mass="11287">MKFPKNVILESVAERRNDPDYGLEFVQELGNDDAGFDEMIVVIFKYKDKYYSVDIQHLNGKNNYDDWADEVECPEVVRKEAVQYYWEEVKQVVNN</sequence>
<accession>A0ABZ2CB67</accession>
<proteinExistence type="predicted"/>
<organism evidence="1 2">
    <name type="scientific">Niallia oryzisoli</name>
    <dbReference type="NCBI Taxonomy" id="1737571"/>
    <lineage>
        <taxon>Bacteria</taxon>
        <taxon>Bacillati</taxon>
        <taxon>Bacillota</taxon>
        <taxon>Bacilli</taxon>
        <taxon>Bacillales</taxon>
        <taxon>Bacillaceae</taxon>
        <taxon>Niallia</taxon>
    </lineage>
</organism>
<name>A0ABZ2CB67_9BACI</name>
<protein>
    <recommendedName>
        <fullName evidence="3">Phage protein</fullName>
    </recommendedName>
</protein>
<evidence type="ECO:0000313" key="1">
    <source>
        <dbReference type="EMBL" id="WVX80288.1"/>
    </source>
</evidence>
<evidence type="ECO:0000313" key="2">
    <source>
        <dbReference type="Proteomes" id="UP001357223"/>
    </source>
</evidence>
<evidence type="ECO:0008006" key="3">
    <source>
        <dbReference type="Google" id="ProtNLM"/>
    </source>
</evidence>
<keyword evidence="2" id="KW-1185">Reference proteome</keyword>
<dbReference type="Proteomes" id="UP001357223">
    <property type="component" value="Chromosome"/>
</dbReference>